<sequence>MVHELTHAFIKLDGGFPELEPFVEEGLCQLMAWVWLQQQPETRLRNCFAHAIEHERDAVYGGGFRAARDALEREGSLAALLARVRAMGSFGGAPAPTYT</sequence>
<proteinExistence type="predicted"/>
<dbReference type="PANTHER" id="PTHR24209:SF7">
    <property type="entry name" value="PROTEIN DA1-RELATED 2"/>
    <property type="match status" value="1"/>
</dbReference>
<protein>
    <recommendedName>
        <fullName evidence="1">Protein DA1-like domain-containing protein</fullName>
    </recommendedName>
</protein>
<gene>
    <name evidence="2" type="ORF">PCOL08062_LOCUS9652</name>
</gene>
<dbReference type="AlphaFoldDB" id="A0A7R9TVU1"/>
<dbReference type="Pfam" id="PF12315">
    <property type="entry name" value="DA1-like"/>
    <property type="match status" value="1"/>
</dbReference>
<accession>A0A7R9TVU1</accession>
<organism evidence="2">
    <name type="scientific">Prasinoderma coloniale</name>
    <dbReference type="NCBI Taxonomy" id="156133"/>
    <lineage>
        <taxon>Eukaryota</taxon>
        <taxon>Viridiplantae</taxon>
        <taxon>Prasinodermophyta</taxon>
        <taxon>Prasinodermophyceae</taxon>
        <taxon>Prasinodermales</taxon>
        <taxon>Prasinodermaceae</taxon>
        <taxon>Prasinoderma</taxon>
    </lineage>
</organism>
<dbReference type="InterPro" id="IPR045218">
    <property type="entry name" value="DA1-like"/>
</dbReference>
<evidence type="ECO:0000313" key="2">
    <source>
        <dbReference type="EMBL" id="CAD8246431.1"/>
    </source>
</evidence>
<name>A0A7R9TVU1_9VIRI</name>
<dbReference type="PANTHER" id="PTHR24209">
    <property type="entry name" value="PROTEIN DA1-RELATED 2"/>
    <property type="match status" value="1"/>
</dbReference>
<dbReference type="InterPro" id="IPR022087">
    <property type="entry name" value="DA1-like_dom"/>
</dbReference>
<dbReference type="EMBL" id="HBDZ01012582">
    <property type="protein sequence ID" value="CAD8246431.1"/>
    <property type="molecule type" value="Transcribed_RNA"/>
</dbReference>
<evidence type="ECO:0000259" key="1">
    <source>
        <dbReference type="Pfam" id="PF12315"/>
    </source>
</evidence>
<reference evidence="2" key="1">
    <citation type="submission" date="2021-01" db="EMBL/GenBank/DDBJ databases">
        <authorList>
            <person name="Corre E."/>
            <person name="Pelletier E."/>
            <person name="Niang G."/>
            <person name="Scheremetjew M."/>
            <person name="Finn R."/>
            <person name="Kale V."/>
            <person name="Holt S."/>
            <person name="Cochrane G."/>
            <person name="Meng A."/>
            <person name="Brown T."/>
            <person name="Cohen L."/>
        </authorList>
    </citation>
    <scope>NUCLEOTIDE SEQUENCE</scope>
    <source>
        <strain evidence="2">CCMP1413</strain>
    </source>
</reference>
<feature type="domain" description="Protein DA1-like" evidence="1">
    <location>
        <begin position="2"/>
        <end position="39"/>
    </location>
</feature>